<sequence>MVPDTSARGTVSVRRKSFLRAPTFKVDIKESKYGFEALPMLPVIPKLSDMDLFSPATKSRTPSTHSPIRTLFEQQQRGNASEANLTESSLPETPLSGTPLSANSFNGSLPDFIGHGSRTGSSSMPARVTRSRAPTGSSQNSMRPSASILALALSSTAESRDSVASSSVSDRSSCQDDQEDLFLQQKARHRDSSMSSLSMSGTILRRLQLSTSRPTSEADSQFLNSLNQLSPAETSPVSPPPASPDSKKVLVRFSLPQYQCITSVLLPPEVSMEAALRVVCQKKSLDFASHALQVTLPSGVVSADMDRTVGLYMFDWKATEWSVVKTEKLYSTMYVKGDDDEEVMILQQSNGRYQVMAGKVNNLISRLTDGEEPDDAYLDIFFLTYRSFLKPIELLDGLIARFNSEIAPNASPEDIEYFNRAIEPTQKRVAWAIQNWVNKFYQDFIEDSALEADILDFATQLKEFSQFKDIGAELIASLERQKKVAEEEEEASARVVTKSKQIDSSIFLTVNPQHIARQLCVHNLDLFRKIHQTEFLNQIWSHDANSANLKAFIERFDKESYWVATEICMTKDIKNRGRILKRFIRVAHECKERNNFFSVFSIIAGLNLSPVQRLKKTWDSLSSETKQMWTEVEKFADPSRNMKNYRDHLATCSAPIVPFLPIYFKDLTFINDGNAKMVKNLVNFDKCRMLAKRVYDLADLTATPFPYEKDPPILNYLARPHIEKSIVKLKELSLECEPATK</sequence>
<dbReference type="SUPFAM" id="SSF48366">
    <property type="entry name" value="Ras GEF"/>
    <property type="match status" value="1"/>
</dbReference>
<feature type="region of interest" description="Disordered" evidence="3">
    <location>
        <begin position="74"/>
        <end position="144"/>
    </location>
</feature>
<evidence type="ECO:0000256" key="2">
    <source>
        <dbReference type="PROSITE-ProRule" id="PRU00168"/>
    </source>
</evidence>
<dbReference type="OrthoDB" id="546434at2759"/>
<dbReference type="PROSITE" id="PS50212">
    <property type="entry name" value="RASGEF_NTER"/>
    <property type="match status" value="1"/>
</dbReference>
<dbReference type="InterPro" id="IPR023578">
    <property type="entry name" value="Ras_GEF_dom_sf"/>
</dbReference>
<dbReference type="InterPro" id="IPR001895">
    <property type="entry name" value="RASGEF_cat_dom"/>
</dbReference>
<gene>
    <name evidence="6" type="ORF">SmJEL517_g04435</name>
</gene>
<dbReference type="Gene3D" id="1.10.840.10">
    <property type="entry name" value="Ras guanine-nucleotide exchange factors catalytic domain"/>
    <property type="match status" value="1"/>
</dbReference>
<dbReference type="CDD" id="cd06224">
    <property type="entry name" value="REM"/>
    <property type="match status" value="1"/>
</dbReference>
<keyword evidence="1 2" id="KW-0344">Guanine-nucleotide releasing factor</keyword>
<organism evidence="6 7">
    <name type="scientific">Synchytrium microbalum</name>
    <dbReference type="NCBI Taxonomy" id="1806994"/>
    <lineage>
        <taxon>Eukaryota</taxon>
        <taxon>Fungi</taxon>
        <taxon>Fungi incertae sedis</taxon>
        <taxon>Chytridiomycota</taxon>
        <taxon>Chytridiomycota incertae sedis</taxon>
        <taxon>Chytridiomycetes</taxon>
        <taxon>Synchytriales</taxon>
        <taxon>Synchytriaceae</taxon>
        <taxon>Synchytrium</taxon>
    </lineage>
</organism>
<dbReference type="SMART" id="SM00147">
    <property type="entry name" value="RasGEF"/>
    <property type="match status" value="1"/>
</dbReference>
<dbReference type="RefSeq" id="XP_031023648.1">
    <property type="nucleotide sequence ID" value="XM_031170363.1"/>
</dbReference>
<accession>A0A507BS18</accession>
<evidence type="ECO:0000313" key="6">
    <source>
        <dbReference type="EMBL" id="TPX32440.1"/>
    </source>
</evidence>
<dbReference type="PANTHER" id="PTHR23113:SF356">
    <property type="entry name" value="FI05912P-RELATED"/>
    <property type="match status" value="1"/>
</dbReference>
<dbReference type="AlphaFoldDB" id="A0A507BS18"/>
<keyword evidence="7" id="KW-1185">Reference proteome</keyword>
<dbReference type="InterPro" id="IPR036964">
    <property type="entry name" value="RASGEF_cat_dom_sf"/>
</dbReference>
<dbReference type="PANTHER" id="PTHR23113">
    <property type="entry name" value="GUANINE NUCLEOTIDE EXCHANGE FACTOR"/>
    <property type="match status" value="1"/>
</dbReference>
<comment type="caution">
    <text evidence="6">The sequence shown here is derived from an EMBL/GenBank/DDBJ whole genome shotgun (WGS) entry which is preliminary data.</text>
</comment>
<dbReference type="SMART" id="SM00229">
    <property type="entry name" value="RasGEFN"/>
    <property type="match status" value="1"/>
</dbReference>
<dbReference type="Gene3D" id="1.20.870.10">
    <property type="entry name" value="Son of sevenless (SoS) protein Chain: S domain 1"/>
    <property type="match status" value="1"/>
</dbReference>
<dbReference type="Pfam" id="PF00617">
    <property type="entry name" value="RasGEF"/>
    <property type="match status" value="1"/>
</dbReference>
<feature type="compositionally biased region" description="Polar residues" evidence="3">
    <location>
        <begin position="132"/>
        <end position="144"/>
    </location>
</feature>
<reference evidence="6 7" key="1">
    <citation type="journal article" date="2019" name="Sci. Rep.">
        <title>Comparative genomics of chytrid fungi reveal insights into the obligate biotrophic and pathogenic lifestyle of Synchytrium endobioticum.</title>
        <authorList>
            <person name="van de Vossenberg B.T.L.H."/>
            <person name="Warris S."/>
            <person name="Nguyen H.D.T."/>
            <person name="van Gent-Pelzer M.P.E."/>
            <person name="Joly D.L."/>
            <person name="van de Geest H.C."/>
            <person name="Bonants P.J.M."/>
            <person name="Smith D.S."/>
            <person name="Levesque C.A."/>
            <person name="van der Lee T.A.J."/>
        </authorList>
    </citation>
    <scope>NUCLEOTIDE SEQUENCE [LARGE SCALE GENOMIC DNA]</scope>
    <source>
        <strain evidence="6 7">JEL517</strain>
    </source>
</reference>
<dbReference type="GeneID" id="42005660"/>
<dbReference type="PROSITE" id="PS00720">
    <property type="entry name" value="RASGEF"/>
    <property type="match status" value="1"/>
</dbReference>
<dbReference type="PROSITE" id="PS50009">
    <property type="entry name" value="RASGEF_CAT"/>
    <property type="match status" value="1"/>
</dbReference>
<protein>
    <recommendedName>
        <fullName evidence="8">Ras-GEF domain-containing protein</fullName>
    </recommendedName>
</protein>
<evidence type="ECO:0008006" key="8">
    <source>
        <dbReference type="Google" id="ProtNLM"/>
    </source>
</evidence>
<dbReference type="GO" id="GO:0005085">
    <property type="term" value="F:guanyl-nucleotide exchange factor activity"/>
    <property type="evidence" value="ECO:0007669"/>
    <property type="project" value="UniProtKB-KW"/>
</dbReference>
<dbReference type="Proteomes" id="UP000319731">
    <property type="component" value="Unassembled WGS sequence"/>
</dbReference>
<feature type="compositionally biased region" description="Polar residues" evidence="3">
    <location>
        <begin position="74"/>
        <end position="107"/>
    </location>
</feature>
<evidence type="ECO:0000256" key="1">
    <source>
        <dbReference type="ARBA" id="ARBA00022658"/>
    </source>
</evidence>
<feature type="domain" description="Ras-GEF" evidence="4">
    <location>
        <begin position="511"/>
        <end position="739"/>
    </location>
</feature>
<evidence type="ECO:0000259" key="4">
    <source>
        <dbReference type="PROSITE" id="PS50009"/>
    </source>
</evidence>
<dbReference type="STRING" id="1806994.A0A507BS18"/>
<dbReference type="GO" id="GO:0007265">
    <property type="term" value="P:Ras protein signal transduction"/>
    <property type="evidence" value="ECO:0007669"/>
    <property type="project" value="TreeGrafter"/>
</dbReference>
<dbReference type="InterPro" id="IPR019804">
    <property type="entry name" value="Ras_G-nucl-exch_fac_CS"/>
</dbReference>
<name>A0A507BS18_9FUNG</name>
<dbReference type="EMBL" id="QEAO01000030">
    <property type="protein sequence ID" value="TPX32440.1"/>
    <property type="molecule type" value="Genomic_DNA"/>
</dbReference>
<dbReference type="CDD" id="cd00155">
    <property type="entry name" value="RasGEF"/>
    <property type="match status" value="1"/>
</dbReference>
<dbReference type="GO" id="GO:0005886">
    <property type="term" value="C:plasma membrane"/>
    <property type="evidence" value="ECO:0007669"/>
    <property type="project" value="TreeGrafter"/>
</dbReference>
<dbReference type="InterPro" id="IPR000651">
    <property type="entry name" value="Ras-like_Gua-exchang_fac_N"/>
</dbReference>
<evidence type="ECO:0000313" key="7">
    <source>
        <dbReference type="Proteomes" id="UP000319731"/>
    </source>
</evidence>
<dbReference type="InterPro" id="IPR008937">
    <property type="entry name" value="Ras-like_GEF"/>
</dbReference>
<feature type="domain" description="N-terminal Ras-GEF" evidence="5">
    <location>
        <begin position="351"/>
        <end position="482"/>
    </location>
</feature>
<proteinExistence type="predicted"/>
<evidence type="ECO:0000256" key="3">
    <source>
        <dbReference type="SAM" id="MobiDB-lite"/>
    </source>
</evidence>
<dbReference type="Pfam" id="PF00618">
    <property type="entry name" value="RasGEF_N"/>
    <property type="match status" value="1"/>
</dbReference>
<evidence type="ECO:0000259" key="5">
    <source>
        <dbReference type="PROSITE" id="PS50212"/>
    </source>
</evidence>